<evidence type="ECO:0000259" key="1">
    <source>
        <dbReference type="PROSITE" id="PS51186"/>
    </source>
</evidence>
<dbReference type="Proteomes" id="UP001523369">
    <property type="component" value="Unassembled WGS sequence"/>
</dbReference>
<gene>
    <name evidence="2" type="ORF">M1L60_12480</name>
</gene>
<dbReference type="PROSITE" id="PS51186">
    <property type="entry name" value="GNAT"/>
    <property type="match status" value="1"/>
</dbReference>
<sequence>MDGVVAGFVMVVAEEVEQVYVGTSFRGSGVAGVLLAEAERLVAAGGHDSAWLAVVPGNARARRFYERSGWVDAGAFDYEAAHEDGAVVVPCRRYTKRVAG</sequence>
<protein>
    <submittedName>
        <fullName evidence="2">GNAT family N-acetyltransferase</fullName>
    </submittedName>
</protein>
<keyword evidence="3" id="KW-1185">Reference proteome</keyword>
<evidence type="ECO:0000313" key="2">
    <source>
        <dbReference type="EMBL" id="MCO8271412.1"/>
    </source>
</evidence>
<feature type="domain" description="N-acetyltransferase" evidence="1">
    <location>
        <begin position="1"/>
        <end position="94"/>
    </location>
</feature>
<dbReference type="InterPro" id="IPR016181">
    <property type="entry name" value="Acyl_CoA_acyltransferase"/>
</dbReference>
<dbReference type="SUPFAM" id="SSF55729">
    <property type="entry name" value="Acyl-CoA N-acyltransferases (Nat)"/>
    <property type="match status" value="1"/>
</dbReference>
<name>A0ABT1DKP0_9ACTN</name>
<dbReference type="CDD" id="cd04301">
    <property type="entry name" value="NAT_SF"/>
    <property type="match status" value="1"/>
</dbReference>
<accession>A0ABT1DKP0</accession>
<proteinExistence type="predicted"/>
<dbReference type="Gene3D" id="3.40.630.30">
    <property type="match status" value="1"/>
</dbReference>
<dbReference type="Pfam" id="PF00583">
    <property type="entry name" value="Acetyltransf_1"/>
    <property type="match status" value="1"/>
</dbReference>
<dbReference type="InterPro" id="IPR000182">
    <property type="entry name" value="GNAT_dom"/>
</dbReference>
<comment type="caution">
    <text evidence="2">The sequence shown here is derived from an EMBL/GenBank/DDBJ whole genome shotgun (WGS) entry which is preliminary data.</text>
</comment>
<evidence type="ECO:0000313" key="3">
    <source>
        <dbReference type="Proteomes" id="UP001523369"/>
    </source>
</evidence>
<dbReference type="EMBL" id="JAMYJR010000012">
    <property type="protein sequence ID" value="MCO8271412.1"/>
    <property type="molecule type" value="Genomic_DNA"/>
</dbReference>
<reference evidence="2 3" key="1">
    <citation type="submission" date="2022-06" db="EMBL/GenBank/DDBJ databases">
        <title>New Species of the Genus Actinoplanes, ActinopZanes ferrugineus.</title>
        <authorList>
            <person name="Ding P."/>
        </authorList>
    </citation>
    <scope>NUCLEOTIDE SEQUENCE [LARGE SCALE GENOMIC DNA]</scope>
    <source>
        <strain evidence="2 3">TRM88003</strain>
    </source>
</reference>
<organism evidence="2 3">
    <name type="scientific">Paractinoplanes aksuensis</name>
    <dbReference type="NCBI Taxonomy" id="2939490"/>
    <lineage>
        <taxon>Bacteria</taxon>
        <taxon>Bacillati</taxon>
        <taxon>Actinomycetota</taxon>
        <taxon>Actinomycetes</taxon>
        <taxon>Micromonosporales</taxon>
        <taxon>Micromonosporaceae</taxon>
        <taxon>Paractinoplanes</taxon>
    </lineage>
</organism>